<dbReference type="CDD" id="cd04096">
    <property type="entry name" value="eEF2_snRNP_like_C"/>
    <property type="match status" value="1"/>
</dbReference>
<evidence type="ECO:0000256" key="3">
    <source>
        <dbReference type="ARBA" id="ARBA00022490"/>
    </source>
</evidence>
<dbReference type="NCBIfam" id="TIGR00231">
    <property type="entry name" value="small_GTP"/>
    <property type="match status" value="1"/>
</dbReference>
<gene>
    <name evidence="14" type="ORF">AYI70_g7783</name>
</gene>
<dbReference type="GO" id="GO:0042256">
    <property type="term" value="P:cytosolic ribosome assembly"/>
    <property type="evidence" value="ECO:0007669"/>
    <property type="project" value="UniProtKB-ARBA"/>
</dbReference>
<dbReference type="Pfam" id="PF00009">
    <property type="entry name" value="GTP_EFTU"/>
    <property type="match status" value="1"/>
</dbReference>
<dbReference type="Proteomes" id="UP000187283">
    <property type="component" value="Unassembled WGS sequence"/>
</dbReference>
<dbReference type="InterPro" id="IPR005517">
    <property type="entry name" value="Transl_elong_EFG/EF2_IV"/>
</dbReference>
<keyword evidence="5" id="KW-0547">Nucleotide-binding</keyword>
<dbReference type="EMBL" id="LSSN01003001">
    <property type="protein sequence ID" value="OMJ14598.1"/>
    <property type="molecule type" value="Genomic_DNA"/>
</dbReference>
<dbReference type="Pfam" id="PF03764">
    <property type="entry name" value="EFG_IV"/>
    <property type="match status" value="1"/>
</dbReference>
<proteinExistence type="predicted"/>
<keyword evidence="15" id="KW-1185">Reference proteome</keyword>
<comment type="caution">
    <text evidence="14">The sequence shown here is derived from an EMBL/GenBank/DDBJ whole genome shotgun (WGS) entry which is preliminary data.</text>
</comment>
<dbReference type="InterPro" id="IPR027417">
    <property type="entry name" value="P-loop_NTPase"/>
</dbReference>
<dbReference type="Pfam" id="PF00679">
    <property type="entry name" value="EFG_C"/>
    <property type="match status" value="1"/>
</dbReference>
<accession>A0A1R1XJ22</accession>
<dbReference type="SUPFAM" id="SSF50447">
    <property type="entry name" value="Translation proteins"/>
    <property type="match status" value="1"/>
</dbReference>
<dbReference type="SUPFAM" id="SSF52540">
    <property type="entry name" value="P-loop containing nucleoside triphosphate hydrolases"/>
    <property type="match status" value="1"/>
</dbReference>
<dbReference type="InterPro" id="IPR005225">
    <property type="entry name" value="Small_GTP-bd"/>
</dbReference>
<evidence type="ECO:0000313" key="15">
    <source>
        <dbReference type="Proteomes" id="UP000187283"/>
    </source>
</evidence>
<evidence type="ECO:0000256" key="1">
    <source>
        <dbReference type="ARBA" id="ARBA00004496"/>
    </source>
</evidence>
<comment type="subcellular location">
    <subcellularLocation>
        <location evidence="1">Cytoplasm</location>
    </subcellularLocation>
</comment>
<keyword evidence="6" id="KW-0378">Hydrolase</keyword>
<feature type="compositionally biased region" description="Polar residues" evidence="12">
    <location>
        <begin position="1044"/>
        <end position="1055"/>
    </location>
</feature>
<dbReference type="CDD" id="cd01885">
    <property type="entry name" value="EF2"/>
    <property type="match status" value="1"/>
</dbReference>
<feature type="compositionally biased region" description="Polar residues" evidence="12">
    <location>
        <begin position="790"/>
        <end position="812"/>
    </location>
</feature>
<protein>
    <recommendedName>
        <fullName evidence="2">Elongation factor 2</fullName>
    </recommendedName>
    <alternativeName>
        <fullName evidence="11">Elongation factor-like 1</fullName>
    </alternativeName>
    <alternativeName>
        <fullName evidence="10">Ribosome assembly protein 1</fullName>
    </alternativeName>
</protein>
<dbReference type="SUPFAM" id="SSF54980">
    <property type="entry name" value="EF-G C-terminal domain-like"/>
    <property type="match status" value="2"/>
</dbReference>
<evidence type="ECO:0000256" key="12">
    <source>
        <dbReference type="SAM" id="MobiDB-lite"/>
    </source>
</evidence>
<evidence type="ECO:0000256" key="10">
    <source>
        <dbReference type="ARBA" id="ARBA00068031"/>
    </source>
</evidence>
<dbReference type="InterPro" id="IPR000795">
    <property type="entry name" value="T_Tr_GTP-bd_dom"/>
</dbReference>
<comment type="catalytic activity">
    <reaction evidence="9">
        <text>GTP + H2O = GDP + phosphate + H(+)</text>
        <dbReference type="Rhea" id="RHEA:19669"/>
        <dbReference type="ChEBI" id="CHEBI:15377"/>
        <dbReference type="ChEBI" id="CHEBI:15378"/>
        <dbReference type="ChEBI" id="CHEBI:37565"/>
        <dbReference type="ChEBI" id="CHEBI:43474"/>
        <dbReference type="ChEBI" id="CHEBI:58189"/>
    </reaction>
</comment>
<evidence type="ECO:0000256" key="7">
    <source>
        <dbReference type="ARBA" id="ARBA00023134"/>
    </source>
</evidence>
<dbReference type="FunFam" id="3.40.50.300:FF:000746">
    <property type="entry name" value="Ribosome assembly protein 1"/>
    <property type="match status" value="1"/>
</dbReference>
<dbReference type="PROSITE" id="PS51722">
    <property type="entry name" value="G_TR_2"/>
    <property type="match status" value="1"/>
</dbReference>
<evidence type="ECO:0000256" key="6">
    <source>
        <dbReference type="ARBA" id="ARBA00022801"/>
    </source>
</evidence>
<feature type="region of interest" description="Disordered" evidence="12">
    <location>
        <begin position="907"/>
        <end position="978"/>
    </location>
</feature>
<dbReference type="PANTHER" id="PTHR42908:SF3">
    <property type="entry name" value="ELONGATION FACTOR-LIKE GTPASE 1"/>
    <property type="match status" value="1"/>
</dbReference>
<dbReference type="GO" id="GO:0043022">
    <property type="term" value="F:ribosome binding"/>
    <property type="evidence" value="ECO:0007669"/>
    <property type="project" value="TreeGrafter"/>
</dbReference>
<evidence type="ECO:0000256" key="11">
    <source>
        <dbReference type="ARBA" id="ARBA00081809"/>
    </source>
</evidence>
<evidence type="ECO:0000256" key="4">
    <source>
        <dbReference type="ARBA" id="ARBA00022517"/>
    </source>
</evidence>
<dbReference type="Gene3D" id="3.30.70.870">
    <property type="entry name" value="Elongation Factor G (Translational Gtpase), domain 3"/>
    <property type="match status" value="1"/>
</dbReference>
<feature type="compositionally biased region" description="Basic and acidic residues" evidence="12">
    <location>
        <begin position="936"/>
        <end position="945"/>
    </location>
</feature>
<evidence type="ECO:0000256" key="2">
    <source>
        <dbReference type="ARBA" id="ARBA00017891"/>
    </source>
</evidence>
<dbReference type="Gene3D" id="2.40.30.10">
    <property type="entry name" value="Translation factors"/>
    <property type="match status" value="1"/>
</dbReference>
<keyword evidence="3" id="KW-0963">Cytoplasm</keyword>
<dbReference type="GO" id="GO:1990904">
    <property type="term" value="C:ribonucleoprotein complex"/>
    <property type="evidence" value="ECO:0007669"/>
    <property type="project" value="TreeGrafter"/>
</dbReference>
<reference evidence="14 15" key="1">
    <citation type="submission" date="2017-01" db="EMBL/GenBank/DDBJ databases">
        <authorList>
            <person name="Mah S.A."/>
            <person name="Swanson W.J."/>
            <person name="Moy G.W."/>
            <person name="Vacquier V.D."/>
        </authorList>
    </citation>
    <scope>NUCLEOTIDE SEQUENCE [LARGE SCALE GENOMIC DNA]</scope>
    <source>
        <strain evidence="14 15">GSMNP</strain>
    </source>
</reference>
<evidence type="ECO:0000256" key="5">
    <source>
        <dbReference type="ARBA" id="ARBA00022741"/>
    </source>
</evidence>
<evidence type="ECO:0000256" key="9">
    <source>
        <dbReference type="ARBA" id="ARBA00048548"/>
    </source>
</evidence>
<comment type="function">
    <text evidence="8">Catalyzes the GTP-dependent ribosomal translocation step during translation elongation. During this step, the ribosome changes from the pre-translocational (PRE) to the post-translocational (POST) state as the newly formed A-site-bound peptidyl-tRNA and P-site-bound deacylated tRNA move to the P and E sites, respectively. Catalyzes the coordinated movement of the two tRNA molecules, the mRNA and conformational changes in the ribosome.</text>
</comment>
<feature type="compositionally biased region" description="Acidic residues" evidence="12">
    <location>
        <begin position="924"/>
        <end position="935"/>
    </location>
</feature>
<evidence type="ECO:0000256" key="8">
    <source>
        <dbReference type="ARBA" id="ARBA00024731"/>
    </source>
</evidence>
<dbReference type="CDD" id="cd16261">
    <property type="entry name" value="EF2_snRNP_III"/>
    <property type="match status" value="1"/>
</dbReference>
<dbReference type="OrthoDB" id="364892at2759"/>
<evidence type="ECO:0000259" key="13">
    <source>
        <dbReference type="PROSITE" id="PS51722"/>
    </source>
</evidence>
<feature type="region of interest" description="Disordered" evidence="12">
    <location>
        <begin position="1044"/>
        <end position="1069"/>
    </location>
</feature>
<dbReference type="InterPro" id="IPR009000">
    <property type="entry name" value="Transl_B-barrel_sf"/>
</dbReference>
<dbReference type="Pfam" id="PF14492">
    <property type="entry name" value="EFG_III"/>
    <property type="match status" value="1"/>
</dbReference>
<dbReference type="GO" id="GO:0003924">
    <property type="term" value="F:GTPase activity"/>
    <property type="evidence" value="ECO:0007669"/>
    <property type="project" value="InterPro"/>
</dbReference>
<dbReference type="PRINTS" id="PR00315">
    <property type="entry name" value="ELONGATNFCT"/>
</dbReference>
<dbReference type="STRING" id="133412.A0A1R1XJ22"/>
<dbReference type="FunFam" id="3.30.70.240:FF:000006">
    <property type="entry name" value="Elongation factor like GTPase 1"/>
    <property type="match status" value="1"/>
</dbReference>
<dbReference type="GO" id="GO:0005829">
    <property type="term" value="C:cytosol"/>
    <property type="evidence" value="ECO:0007669"/>
    <property type="project" value="TreeGrafter"/>
</dbReference>
<dbReference type="Gene3D" id="3.30.230.10">
    <property type="match status" value="1"/>
</dbReference>
<dbReference type="InterPro" id="IPR014721">
    <property type="entry name" value="Ribsml_uS5_D2-typ_fold_subgr"/>
</dbReference>
<feature type="compositionally biased region" description="Basic and acidic residues" evidence="12">
    <location>
        <begin position="1059"/>
        <end position="1069"/>
    </location>
</feature>
<evidence type="ECO:0000313" key="14">
    <source>
        <dbReference type="EMBL" id="OMJ14598.1"/>
    </source>
</evidence>
<feature type="compositionally biased region" description="Polar residues" evidence="12">
    <location>
        <begin position="497"/>
        <end position="523"/>
    </location>
</feature>
<dbReference type="SUPFAM" id="SSF54211">
    <property type="entry name" value="Ribosomal protein S5 domain 2-like"/>
    <property type="match status" value="1"/>
</dbReference>
<feature type="region of interest" description="Disordered" evidence="12">
    <location>
        <begin position="482"/>
        <end position="523"/>
    </location>
</feature>
<dbReference type="Gene3D" id="3.40.50.300">
    <property type="entry name" value="P-loop containing nucleotide triphosphate hydrolases"/>
    <property type="match status" value="1"/>
</dbReference>
<keyword evidence="7" id="KW-0342">GTP-binding</keyword>
<dbReference type="InterPro" id="IPR020568">
    <property type="entry name" value="Ribosomal_Su5_D2-typ_SF"/>
</dbReference>
<dbReference type="SMART" id="SM00838">
    <property type="entry name" value="EFG_C"/>
    <property type="match status" value="1"/>
</dbReference>
<dbReference type="PANTHER" id="PTHR42908">
    <property type="entry name" value="TRANSLATION ELONGATION FACTOR-RELATED"/>
    <property type="match status" value="1"/>
</dbReference>
<dbReference type="GO" id="GO:0005525">
    <property type="term" value="F:GTP binding"/>
    <property type="evidence" value="ECO:0007669"/>
    <property type="project" value="UniProtKB-KW"/>
</dbReference>
<keyword evidence="4" id="KW-0690">Ribosome biogenesis</keyword>
<name>A0A1R1XJ22_9FUNG</name>
<dbReference type="FunFam" id="3.30.70.870:FF:000002">
    <property type="entry name" value="Translation elongation factor 2"/>
    <property type="match status" value="1"/>
</dbReference>
<organism evidence="14 15">
    <name type="scientific">Smittium culicis</name>
    <dbReference type="NCBI Taxonomy" id="133412"/>
    <lineage>
        <taxon>Eukaryota</taxon>
        <taxon>Fungi</taxon>
        <taxon>Fungi incertae sedis</taxon>
        <taxon>Zoopagomycota</taxon>
        <taxon>Kickxellomycotina</taxon>
        <taxon>Harpellomycetes</taxon>
        <taxon>Harpellales</taxon>
        <taxon>Legeriomycetaceae</taxon>
        <taxon>Smittium</taxon>
    </lineage>
</organism>
<dbReference type="InterPro" id="IPR035647">
    <property type="entry name" value="EFG_III/V"/>
</dbReference>
<feature type="domain" description="Tr-type G" evidence="13">
    <location>
        <begin position="17"/>
        <end position="299"/>
    </location>
</feature>
<dbReference type="InterPro" id="IPR041095">
    <property type="entry name" value="EFG_II"/>
</dbReference>
<sequence length="1285" mass="142054">MATVPITKISKLQENTENIRNVCVLAHVDHGKTTLTDSLLSTNGIISSRLAGKVRYLDSRKDEQERGITMESSGISLYYKASKKVPKPSANLTNDQKSENITPQTEPLVESEYLINLIDSPGHIDFGSEVSSAARLSDGALVLVDVVEGVCTQTINVLRQAWIEKVSSILVINKIDRLISHLKMTPNEAYIHIQHLIQQVNAVLAGFWESDRIEESDKRVFENNNDASADFDNSNTSNKFGNLKISTENWHLEEKDDSHIYYSPEKSNVIFASAYDGWAFRLNEFAALFAEKMGIGSPDKLLNFLWGDYYIDPKNRKRILTKKQMAKLYGDSSVSNNSNYQPLFVQLCLNSIWKVYETVIESNDQDKIDKIIQTIGAKISTFDRKTKDSKQLLTIIMRSWLPIAHTSLLAIIDLLPSPKVAQKLRVPVLLKGKSNYNSGPIVESILNCSNDPEIASVAYISKMIAVKKSDLPEFNRKSDRLKLTAEEMRARGRPTLPTRTSNAESPQPSSDTAPGALSPSNVDSAYNSAIQQSSSGDVQNDIINSSQSSAPQNLADIADKDEYLVGFARLYCGTLKVGQKATILNPSYKPKKPNSKHLSSVEIAGLYILMGSELLPTTCVYPGCIFGIRGKDDLSIFSGTLTTNLENCPNLTIIHSQSAPIVRVAIEPINPSDINKLSIGLSLLQKSDSCVKVDHSSTTGEYVLITAGELHLERCLKDLIERFAKCELQVSEPQVPFRETIVRAPGNPNAFTTIYGPGYVTSAITSAKNIANSSFNSGSNSNVNLNSMNTGSNSDSNTGLKSILNNSTTSHLLGSPKPGTPDAFNNGSNTLFENDSSISEERGYISVFTPNKLARISLTVEPLPDKLPEFLIKNRRYVRNSYTKSSSNIASSSKRIDSNNDIASSISTANSNDNNVPILKSYDDESDSSDDDDLDVHESSHRLIDSESETDESDVDSRAFGNNDSSEVPKQGKNDNIQSKILRYFKKDKHWEPRSRNMNQDNLWSFGPHHTGPNILIKTAHSSITMENTNYQLLSNNSYDSSKAGTPILNSESGNSSESTKEQTSKSTSFKDIEQAIQSGFQLATRSGPLCAEPLVGLGVTIHNVSIQSSSDSNSLSKLQFSMLVGQLISTVRDAIREAMLSWSPRLLLAMYDCQINVQSEMLGKMYGVIGKLHGKITNEEMREGTPYFFVTATIPVVESFGFADEVRKRTSGSAQPLLVYRGFEMLDTDPFWVPSTLEELEDLGEIADRENLAKLYMDKVRTRKGLFVEKKIVERAEKQRTLKK</sequence>
<feature type="region of interest" description="Disordered" evidence="12">
    <location>
        <begin position="786"/>
        <end position="827"/>
    </location>
</feature>
<feature type="compositionally biased region" description="Polar residues" evidence="12">
    <location>
        <begin position="960"/>
        <end position="978"/>
    </location>
</feature>
<dbReference type="Gene3D" id="3.30.70.240">
    <property type="match status" value="1"/>
</dbReference>
<dbReference type="InterPro" id="IPR000640">
    <property type="entry name" value="EFG_V-like"/>
</dbReference>